<dbReference type="GO" id="GO:0032049">
    <property type="term" value="P:cardiolipin biosynthetic process"/>
    <property type="evidence" value="ECO:0007669"/>
    <property type="project" value="UniProtKB-ARBA"/>
</dbReference>
<dbReference type="GO" id="GO:0008808">
    <property type="term" value="F:cardiolipin synthase activity"/>
    <property type="evidence" value="ECO:0007669"/>
    <property type="project" value="TreeGrafter"/>
</dbReference>
<evidence type="ECO:0000313" key="2">
    <source>
        <dbReference type="EMBL" id="VTP65482.1"/>
    </source>
</evidence>
<dbReference type="EMBL" id="LR590464">
    <property type="protein sequence ID" value="VTP65482.1"/>
    <property type="molecule type" value="Genomic_DNA"/>
</dbReference>
<dbReference type="PANTHER" id="PTHR21248">
    <property type="entry name" value="CARDIOLIPIN SYNTHASE"/>
    <property type="match status" value="1"/>
</dbReference>
<dbReference type="Proteomes" id="UP000310719">
    <property type="component" value="Chromosome"/>
</dbReference>
<dbReference type="AlphaFoldDB" id="A0A4U9HMJ3"/>
<evidence type="ECO:0000259" key="1">
    <source>
        <dbReference type="PROSITE" id="PS50035"/>
    </source>
</evidence>
<name>A0A4U9HMJ3_9ENTR</name>
<sequence>MPSRSKGSGAGYLQFVVENLPGKAAVRRWWKRRHRPEENTKPGEAQALFVWRDNEEHRDDIERHYLKMLANARREVIIANAYFFPGYRLLHAMRNAARRGVRVKLIVQGEPDMPIVTVGARLLYNYLVKGGVEIYEYRRRPLHGKVALMDDHWVTVGSSNLDPLSLSLNLEANLIIHDREFNQTLRDNLSAIIAGGLRAG</sequence>
<dbReference type="PANTHER" id="PTHR21248:SF23">
    <property type="entry name" value="CARDIOLIPIN SYNTHASE B"/>
    <property type="match status" value="1"/>
</dbReference>
<proteinExistence type="predicted"/>
<gene>
    <name evidence="2" type="primary">ybhO_2</name>
    <name evidence="2" type="ORF">NCTC13032_02048</name>
</gene>
<dbReference type="InterPro" id="IPR001736">
    <property type="entry name" value="PLipase_D/transphosphatidylase"/>
</dbReference>
<dbReference type="NCBIfam" id="NF008427">
    <property type="entry name" value="PRK11263.1"/>
    <property type="match status" value="1"/>
</dbReference>
<dbReference type="CDD" id="cd09159">
    <property type="entry name" value="PLDc_ybhO_like_2"/>
    <property type="match status" value="1"/>
</dbReference>
<keyword evidence="2" id="KW-0808">Transferase</keyword>
<dbReference type="STRING" id="83655.APT61_15785"/>
<feature type="domain" description="PLD phosphodiesterase" evidence="1">
    <location>
        <begin position="138"/>
        <end position="165"/>
    </location>
</feature>
<dbReference type="PROSITE" id="PS50035">
    <property type="entry name" value="PLD"/>
    <property type="match status" value="1"/>
</dbReference>
<protein>
    <submittedName>
        <fullName evidence="2">Cardiolipin synthase YbhO</fullName>
        <ecNumber evidence="2">2.7.8.-</ecNumber>
    </submittedName>
</protein>
<accession>A0A4U9HMJ3</accession>
<organism evidence="2 3">
    <name type="scientific">Leclercia adecarboxylata</name>
    <dbReference type="NCBI Taxonomy" id="83655"/>
    <lineage>
        <taxon>Bacteria</taxon>
        <taxon>Pseudomonadati</taxon>
        <taxon>Pseudomonadota</taxon>
        <taxon>Gammaproteobacteria</taxon>
        <taxon>Enterobacterales</taxon>
        <taxon>Enterobacteriaceae</taxon>
        <taxon>Leclercia</taxon>
    </lineage>
</organism>
<dbReference type="EC" id="2.7.8.-" evidence="2"/>
<dbReference type="SUPFAM" id="SSF56024">
    <property type="entry name" value="Phospholipase D/nuclease"/>
    <property type="match status" value="1"/>
</dbReference>
<dbReference type="FunFam" id="3.30.870.10:FF:000015">
    <property type="entry name" value="Cardiolipin synthase B"/>
    <property type="match status" value="1"/>
</dbReference>
<reference evidence="2 3" key="1">
    <citation type="submission" date="2019-05" db="EMBL/GenBank/DDBJ databases">
        <authorList>
            <consortium name="Pathogen Informatics"/>
        </authorList>
    </citation>
    <scope>NUCLEOTIDE SEQUENCE [LARGE SCALE GENOMIC DNA]</scope>
    <source>
        <strain evidence="2 3">NCTC13032</strain>
    </source>
</reference>
<evidence type="ECO:0000313" key="3">
    <source>
        <dbReference type="Proteomes" id="UP000310719"/>
    </source>
</evidence>
<dbReference type="InterPro" id="IPR025202">
    <property type="entry name" value="PLD-like_dom"/>
</dbReference>
<dbReference type="Pfam" id="PF13091">
    <property type="entry name" value="PLDc_2"/>
    <property type="match status" value="1"/>
</dbReference>
<dbReference type="GO" id="GO:0016020">
    <property type="term" value="C:membrane"/>
    <property type="evidence" value="ECO:0007669"/>
    <property type="project" value="TreeGrafter"/>
</dbReference>
<dbReference type="Gene3D" id="3.30.870.10">
    <property type="entry name" value="Endonuclease Chain A"/>
    <property type="match status" value="1"/>
</dbReference>